<evidence type="ECO:0000313" key="2">
    <source>
        <dbReference type="EMBL" id="MBK1785858.1"/>
    </source>
</evidence>
<organism evidence="2 3">
    <name type="scientific">Prauserella cavernicola</name>
    <dbReference type="NCBI Taxonomy" id="2800127"/>
    <lineage>
        <taxon>Bacteria</taxon>
        <taxon>Bacillati</taxon>
        <taxon>Actinomycetota</taxon>
        <taxon>Actinomycetes</taxon>
        <taxon>Pseudonocardiales</taxon>
        <taxon>Pseudonocardiaceae</taxon>
        <taxon>Prauserella</taxon>
    </lineage>
</organism>
<name>A0A934QV31_9PSEU</name>
<dbReference type="RefSeq" id="WP_200318866.1">
    <property type="nucleotide sequence ID" value="NZ_JAENJH010000003.1"/>
</dbReference>
<dbReference type="EMBL" id="JAENJH010000003">
    <property type="protein sequence ID" value="MBK1785858.1"/>
    <property type="molecule type" value="Genomic_DNA"/>
</dbReference>
<feature type="transmembrane region" description="Helical" evidence="1">
    <location>
        <begin position="15"/>
        <end position="39"/>
    </location>
</feature>
<evidence type="ECO:0000256" key="1">
    <source>
        <dbReference type="SAM" id="Phobius"/>
    </source>
</evidence>
<comment type="caution">
    <text evidence="2">The sequence shown here is derived from an EMBL/GenBank/DDBJ whole genome shotgun (WGS) entry which is preliminary data.</text>
</comment>
<keyword evidence="1" id="KW-0812">Transmembrane</keyword>
<proteinExistence type="predicted"/>
<keyword evidence="1" id="KW-1133">Transmembrane helix</keyword>
<sequence>MADESRSRSAGVFDIRLIIALLMGVYGAVLTVLGIGFTTDEDMAKSADININLWAGLAMLVFAGVFVLWAQLRPLTVPDNVESDATEEEAVEPGH</sequence>
<protein>
    <submittedName>
        <fullName evidence="2">Uncharacterized protein</fullName>
    </submittedName>
</protein>
<reference evidence="2" key="1">
    <citation type="submission" date="2020-12" db="EMBL/GenBank/DDBJ databases">
        <title>Prauserella sp. ASG 168, a novel actinomycete isolated from cave rock.</title>
        <authorList>
            <person name="Suriyachadkun C."/>
        </authorList>
    </citation>
    <scope>NUCLEOTIDE SEQUENCE</scope>
    <source>
        <strain evidence="2">ASG 168</strain>
    </source>
</reference>
<keyword evidence="3" id="KW-1185">Reference proteome</keyword>
<gene>
    <name evidence="2" type="ORF">JHE00_16115</name>
</gene>
<keyword evidence="1" id="KW-0472">Membrane</keyword>
<accession>A0A934QV31</accession>
<evidence type="ECO:0000313" key="3">
    <source>
        <dbReference type="Proteomes" id="UP000635245"/>
    </source>
</evidence>
<dbReference type="AlphaFoldDB" id="A0A934QV31"/>
<feature type="transmembrane region" description="Helical" evidence="1">
    <location>
        <begin position="51"/>
        <end position="72"/>
    </location>
</feature>
<dbReference type="Proteomes" id="UP000635245">
    <property type="component" value="Unassembled WGS sequence"/>
</dbReference>